<dbReference type="EMBL" id="MFVV01000013">
    <property type="protein sequence ID" value="OGJ03851.1"/>
    <property type="molecule type" value="Genomic_DNA"/>
</dbReference>
<dbReference type="PANTHER" id="PTHR43649:SF34">
    <property type="entry name" value="ABC TRANSPORTER PERIPLASMIC-BINDING PROTEIN YCJN-RELATED"/>
    <property type="match status" value="1"/>
</dbReference>
<gene>
    <name evidence="5" type="ORF">A3G06_01560</name>
</gene>
<evidence type="ECO:0000256" key="3">
    <source>
        <dbReference type="ARBA" id="ARBA00022729"/>
    </source>
</evidence>
<comment type="similarity">
    <text evidence="1">Belongs to the bacterial solute-binding protein 1 family.</text>
</comment>
<comment type="caution">
    <text evidence="5">The sequence shown here is derived from an EMBL/GenBank/DDBJ whole genome shotgun (WGS) entry which is preliminary data.</text>
</comment>
<dbReference type="Gene3D" id="3.40.190.10">
    <property type="entry name" value="Periplasmic binding protein-like II"/>
    <property type="match status" value="1"/>
</dbReference>
<sequence length="427" mass="46185">MKNFQIIILIVFIAAAIFGVLVFSGTIPLGRDESAGQGTVVLWGTLPSALISGALETFNQTHPSFVTNYVEKSPETFDRELLEALASGAGPDLLFLPDELAYGYADKIFPIPYESFPMSAFKNTFAGAGEVFATEEGILALPLAVDPMVMYYNRSILDAEGVINPPASWEELADLAPILTKKDENGRLAKSAVALGQFSNITHAKDILAGLFMQRGNPIVRQVEGAFVSELAGGGYNFAPVLEFYTRFADPLQSVYSWNKSLPASVDSWSAENLAFYMGYASELPTLVSKNPNQNFLAAPFPQISGVNFKLTPAKVTGVAVSRFSKNFNTAFIAASEMATGPFALDISAALRTPPARRDLLAGRPTDSFSPVFYSGALYARSWLDPSPLNTDAIFRNMVEKTLANTLSPEDAITDAGAKMQLLLIRR</sequence>
<keyword evidence="4" id="KW-1133">Transmembrane helix</keyword>
<evidence type="ECO:0000256" key="4">
    <source>
        <dbReference type="SAM" id="Phobius"/>
    </source>
</evidence>
<keyword evidence="2" id="KW-0813">Transport</keyword>
<evidence type="ECO:0000313" key="6">
    <source>
        <dbReference type="Proteomes" id="UP000176192"/>
    </source>
</evidence>
<dbReference type="STRING" id="1801797.A3G06_01560"/>
<dbReference type="AlphaFoldDB" id="A0A1F6YBU9"/>
<dbReference type="Proteomes" id="UP000176192">
    <property type="component" value="Unassembled WGS sequence"/>
</dbReference>
<keyword evidence="4" id="KW-0812">Transmembrane</keyword>
<keyword evidence="4" id="KW-0472">Membrane</keyword>
<evidence type="ECO:0008006" key="7">
    <source>
        <dbReference type="Google" id="ProtNLM"/>
    </source>
</evidence>
<keyword evidence="3" id="KW-0732">Signal</keyword>
<dbReference type="InterPro" id="IPR050490">
    <property type="entry name" value="Bact_solute-bd_prot1"/>
</dbReference>
<dbReference type="PANTHER" id="PTHR43649">
    <property type="entry name" value="ARABINOSE-BINDING PROTEIN-RELATED"/>
    <property type="match status" value="1"/>
</dbReference>
<dbReference type="SUPFAM" id="SSF53850">
    <property type="entry name" value="Periplasmic binding protein-like II"/>
    <property type="match status" value="1"/>
</dbReference>
<accession>A0A1F6YBU9</accession>
<reference evidence="5 6" key="1">
    <citation type="journal article" date="2016" name="Nat. Commun.">
        <title>Thousands of microbial genomes shed light on interconnected biogeochemical processes in an aquifer system.</title>
        <authorList>
            <person name="Anantharaman K."/>
            <person name="Brown C.T."/>
            <person name="Hug L.A."/>
            <person name="Sharon I."/>
            <person name="Castelle C.J."/>
            <person name="Probst A.J."/>
            <person name="Thomas B.C."/>
            <person name="Singh A."/>
            <person name="Wilkins M.J."/>
            <person name="Karaoz U."/>
            <person name="Brodie E.L."/>
            <person name="Williams K.H."/>
            <person name="Hubbard S.S."/>
            <person name="Banfield J.F."/>
        </authorList>
    </citation>
    <scope>NUCLEOTIDE SEQUENCE [LARGE SCALE GENOMIC DNA]</scope>
</reference>
<evidence type="ECO:0000313" key="5">
    <source>
        <dbReference type="EMBL" id="OGJ03851.1"/>
    </source>
</evidence>
<evidence type="ECO:0000256" key="1">
    <source>
        <dbReference type="ARBA" id="ARBA00008520"/>
    </source>
</evidence>
<organism evidence="5 6">
    <name type="scientific">Candidatus Nomurabacteria bacterium RIFCSPLOWO2_12_FULL_46_14</name>
    <dbReference type="NCBI Taxonomy" id="1801797"/>
    <lineage>
        <taxon>Bacteria</taxon>
        <taxon>Candidatus Nomuraibacteriota</taxon>
    </lineage>
</organism>
<proteinExistence type="inferred from homology"/>
<feature type="transmembrane region" description="Helical" evidence="4">
    <location>
        <begin position="6"/>
        <end position="27"/>
    </location>
</feature>
<protein>
    <recommendedName>
        <fullName evidence="7">Sugar ABC transporter substrate-binding protein</fullName>
    </recommendedName>
</protein>
<dbReference type="InterPro" id="IPR006059">
    <property type="entry name" value="SBP"/>
</dbReference>
<dbReference type="Pfam" id="PF01547">
    <property type="entry name" value="SBP_bac_1"/>
    <property type="match status" value="1"/>
</dbReference>
<evidence type="ECO:0000256" key="2">
    <source>
        <dbReference type="ARBA" id="ARBA00022448"/>
    </source>
</evidence>
<name>A0A1F6YBU9_9BACT</name>